<organism evidence="4 5">
    <name type="scientific">Niveibacterium microcysteis</name>
    <dbReference type="NCBI Taxonomy" id="2811415"/>
    <lineage>
        <taxon>Bacteria</taxon>
        <taxon>Pseudomonadati</taxon>
        <taxon>Pseudomonadota</taxon>
        <taxon>Betaproteobacteria</taxon>
        <taxon>Rhodocyclales</taxon>
        <taxon>Rhodocyclaceae</taxon>
        <taxon>Niveibacterium</taxon>
    </lineage>
</organism>
<proteinExistence type="predicted"/>
<evidence type="ECO:0000259" key="3">
    <source>
        <dbReference type="PROSITE" id="PS51186"/>
    </source>
</evidence>
<keyword evidence="1" id="KW-0808">Transferase</keyword>
<dbReference type="SUPFAM" id="SSF55729">
    <property type="entry name" value="Acyl-CoA N-acyltransferases (Nat)"/>
    <property type="match status" value="1"/>
</dbReference>
<accession>A0ABX7M9W1</accession>
<reference evidence="4 5" key="1">
    <citation type="submission" date="2021-02" db="EMBL/GenBank/DDBJ databases">
        <title>Niveibacterium changnyeongensis HC41.</title>
        <authorList>
            <person name="Kang M."/>
        </authorList>
    </citation>
    <scope>NUCLEOTIDE SEQUENCE [LARGE SCALE GENOMIC DNA]</scope>
    <source>
        <strain evidence="4 5">HC41</strain>
    </source>
</reference>
<keyword evidence="2" id="KW-0012">Acyltransferase</keyword>
<dbReference type="InterPro" id="IPR000182">
    <property type="entry name" value="GNAT_dom"/>
</dbReference>
<sequence length="161" mass="17654">MQIREAQPEDNATLAKLISESNKDVVTRFGLNADNCPKHPSFCTAAWVSADFARGERYFVADVEGEPVGCVAYEVPNPSVAYLNRLSVLPGHRRQGLGERLVQHVLALARADGIATVSIGVIGEHAELQRWYAKQGFVAGEQKHFAHLPFSVRYMSFATAA</sequence>
<dbReference type="InterPro" id="IPR016181">
    <property type="entry name" value="Acyl_CoA_acyltransferase"/>
</dbReference>
<dbReference type="Gene3D" id="3.40.630.30">
    <property type="match status" value="1"/>
</dbReference>
<evidence type="ECO:0000256" key="1">
    <source>
        <dbReference type="ARBA" id="ARBA00022679"/>
    </source>
</evidence>
<dbReference type="InterPro" id="IPR050832">
    <property type="entry name" value="Bact_Acetyltransf"/>
</dbReference>
<dbReference type="PANTHER" id="PTHR43877">
    <property type="entry name" value="AMINOALKYLPHOSPHONATE N-ACETYLTRANSFERASE-RELATED-RELATED"/>
    <property type="match status" value="1"/>
</dbReference>
<dbReference type="CDD" id="cd04301">
    <property type="entry name" value="NAT_SF"/>
    <property type="match status" value="1"/>
</dbReference>
<dbReference type="RefSeq" id="WP_206255915.1">
    <property type="nucleotide sequence ID" value="NZ_CP071060.1"/>
</dbReference>
<evidence type="ECO:0000313" key="5">
    <source>
        <dbReference type="Proteomes" id="UP000663570"/>
    </source>
</evidence>
<protein>
    <submittedName>
        <fullName evidence="4">GNAT family N-acetyltransferase</fullName>
    </submittedName>
</protein>
<dbReference type="EMBL" id="CP071060">
    <property type="protein sequence ID" value="QSI78525.1"/>
    <property type="molecule type" value="Genomic_DNA"/>
</dbReference>
<name>A0ABX7M9W1_9RHOO</name>
<dbReference type="Pfam" id="PF00583">
    <property type="entry name" value="Acetyltransf_1"/>
    <property type="match status" value="1"/>
</dbReference>
<evidence type="ECO:0000256" key="2">
    <source>
        <dbReference type="ARBA" id="ARBA00023315"/>
    </source>
</evidence>
<keyword evidence="5" id="KW-1185">Reference proteome</keyword>
<evidence type="ECO:0000313" key="4">
    <source>
        <dbReference type="EMBL" id="QSI78525.1"/>
    </source>
</evidence>
<dbReference type="Proteomes" id="UP000663570">
    <property type="component" value="Chromosome"/>
</dbReference>
<feature type="domain" description="N-acetyltransferase" evidence="3">
    <location>
        <begin position="1"/>
        <end position="160"/>
    </location>
</feature>
<gene>
    <name evidence="4" type="ORF">JY500_07905</name>
</gene>
<dbReference type="PROSITE" id="PS51186">
    <property type="entry name" value="GNAT"/>
    <property type="match status" value="1"/>
</dbReference>